<dbReference type="Proteomes" id="UP000297245">
    <property type="component" value="Unassembled WGS sequence"/>
</dbReference>
<dbReference type="EMBL" id="ML179132">
    <property type="protein sequence ID" value="THU98706.1"/>
    <property type="molecule type" value="Genomic_DNA"/>
</dbReference>
<keyword evidence="3" id="KW-1185">Reference proteome</keyword>
<accession>A0A4S8M8K7</accession>
<dbReference type="OrthoDB" id="3341102at2759"/>
<proteinExistence type="predicted"/>
<evidence type="ECO:0000259" key="1">
    <source>
        <dbReference type="Pfam" id="PF03184"/>
    </source>
</evidence>
<dbReference type="AlphaFoldDB" id="A0A4S8M8K7"/>
<gene>
    <name evidence="2" type="ORF">K435DRAFT_660393</name>
</gene>
<organism evidence="2 3">
    <name type="scientific">Dendrothele bispora (strain CBS 962.96)</name>
    <dbReference type="NCBI Taxonomy" id="1314807"/>
    <lineage>
        <taxon>Eukaryota</taxon>
        <taxon>Fungi</taxon>
        <taxon>Dikarya</taxon>
        <taxon>Basidiomycota</taxon>
        <taxon>Agaricomycotina</taxon>
        <taxon>Agaricomycetes</taxon>
        <taxon>Agaricomycetidae</taxon>
        <taxon>Agaricales</taxon>
        <taxon>Agaricales incertae sedis</taxon>
        <taxon>Dendrothele</taxon>
    </lineage>
</organism>
<name>A0A4S8M8K7_DENBC</name>
<dbReference type="Pfam" id="PF03184">
    <property type="entry name" value="DDE_1"/>
    <property type="match status" value="1"/>
</dbReference>
<dbReference type="GO" id="GO:0003676">
    <property type="term" value="F:nucleic acid binding"/>
    <property type="evidence" value="ECO:0007669"/>
    <property type="project" value="InterPro"/>
</dbReference>
<reference evidence="2 3" key="1">
    <citation type="journal article" date="2019" name="Nat. Ecol. Evol.">
        <title>Megaphylogeny resolves global patterns of mushroom evolution.</title>
        <authorList>
            <person name="Varga T."/>
            <person name="Krizsan K."/>
            <person name="Foldi C."/>
            <person name="Dima B."/>
            <person name="Sanchez-Garcia M."/>
            <person name="Sanchez-Ramirez S."/>
            <person name="Szollosi G.J."/>
            <person name="Szarkandi J.G."/>
            <person name="Papp V."/>
            <person name="Albert L."/>
            <person name="Andreopoulos W."/>
            <person name="Angelini C."/>
            <person name="Antonin V."/>
            <person name="Barry K.W."/>
            <person name="Bougher N.L."/>
            <person name="Buchanan P."/>
            <person name="Buyck B."/>
            <person name="Bense V."/>
            <person name="Catcheside P."/>
            <person name="Chovatia M."/>
            <person name="Cooper J."/>
            <person name="Damon W."/>
            <person name="Desjardin D."/>
            <person name="Finy P."/>
            <person name="Geml J."/>
            <person name="Haridas S."/>
            <person name="Hughes K."/>
            <person name="Justo A."/>
            <person name="Karasinski D."/>
            <person name="Kautmanova I."/>
            <person name="Kiss B."/>
            <person name="Kocsube S."/>
            <person name="Kotiranta H."/>
            <person name="LaButti K.M."/>
            <person name="Lechner B.E."/>
            <person name="Liimatainen K."/>
            <person name="Lipzen A."/>
            <person name="Lukacs Z."/>
            <person name="Mihaltcheva S."/>
            <person name="Morgado L.N."/>
            <person name="Niskanen T."/>
            <person name="Noordeloos M.E."/>
            <person name="Ohm R.A."/>
            <person name="Ortiz-Santana B."/>
            <person name="Ovrebo C."/>
            <person name="Racz N."/>
            <person name="Riley R."/>
            <person name="Savchenko A."/>
            <person name="Shiryaev A."/>
            <person name="Soop K."/>
            <person name="Spirin V."/>
            <person name="Szebenyi C."/>
            <person name="Tomsovsky M."/>
            <person name="Tulloss R.E."/>
            <person name="Uehling J."/>
            <person name="Grigoriev I.V."/>
            <person name="Vagvolgyi C."/>
            <person name="Papp T."/>
            <person name="Martin F.M."/>
            <person name="Miettinen O."/>
            <person name="Hibbett D.S."/>
            <person name="Nagy L.G."/>
        </authorList>
    </citation>
    <scope>NUCLEOTIDE SEQUENCE [LARGE SCALE GENOMIC DNA]</scope>
    <source>
        <strain evidence="2 3">CBS 962.96</strain>
    </source>
</reference>
<dbReference type="InterPro" id="IPR004875">
    <property type="entry name" value="DDE_SF_endonuclease_dom"/>
</dbReference>
<protein>
    <recommendedName>
        <fullName evidence="1">DDE-1 domain-containing protein</fullName>
    </recommendedName>
</protein>
<feature type="domain" description="DDE-1" evidence="1">
    <location>
        <begin position="88"/>
        <end position="278"/>
    </location>
</feature>
<evidence type="ECO:0000313" key="3">
    <source>
        <dbReference type="Proteomes" id="UP000297245"/>
    </source>
</evidence>
<sequence>MVNNLGWSWRATTRAAQKLPPDVNKILEDAFLREAYVVRNYAVPPELRVNTDQTQTVYQHGNKATWHQRGDKQVGAVGKDEKCAFTLIPSVSASGNVLPFQAIFQGATVASCPHKESPYYEEAMNLGFKLEPSKSSTYWSTLDTMKSLVNEIIAPYFERKKGELGIECPEEQRSIWKIDCWSVHKSEGFLGWMKKTHPNIILIFVPGNCTSVFQPLDVGVQRVLEQSFKRSAHADIVAEISGKLAAGGSVTLDTSLPVLRDRALGWIVKAYHDINKPALVKKVNIPC</sequence>
<evidence type="ECO:0000313" key="2">
    <source>
        <dbReference type="EMBL" id="THU98706.1"/>
    </source>
</evidence>